<feature type="non-terminal residue" evidence="1">
    <location>
        <position position="1"/>
    </location>
</feature>
<sequence length="64" mass="6031">VNGGFEGGAGASGGLGEGIGVGGCGSLRGVGGGTGPCGGVGVGYLPRVYCHINALCQLIKIRKV</sequence>
<name>A0A392P439_9FABA</name>
<reference evidence="1 2" key="1">
    <citation type="journal article" date="2018" name="Front. Plant Sci.">
        <title>Red Clover (Trifolium pratense) and Zigzag Clover (T. medium) - A Picture of Genomic Similarities and Differences.</title>
        <authorList>
            <person name="Dluhosova J."/>
            <person name="Istvanek J."/>
            <person name="Nedelnik J."/>
            <person name="Repkova J."/>
        </authorList>
    </citation>
    <scope>NUCLEOTIDE SEQUENCE [LARGE SCALE GENOMIC DNA]</scope>
    <source>
        <strain evidence="2">cv. 10/8</strain>
        <tissue evidence="1">Leaf</tissue>
    </source>
</reference>
<comment type="caution">
    <text evidence="1">The sequence shown here is derived from an EMBL/GenBank/DDBJ whole genome shotgun (WGS) entry which is preliminary data.</text>
</comment>
<organism evidence="1 2">
    <name type="scientific">Trifolium medium</name>
    <dbReference type="NCBI Taxonomy" id="97028"/>
    <lineage>
        <taxon>Eukaryota</taxon>
        <taxon>Viridiplantae</taxon>
        <taxon>Streptophyta</taxon>
        <taxon>Embryophyta</taxon>
        <taxon>Tracheophyta</taxon>
        <taxon>Spermatophyta</taxon>
        <taxon>Magnoliopsida</taxon>
        <taxon>eudicotyledons</taxon>
        <taxon>Gunneridae</taxon>
        <taxon>Pentapetalae</taxon>
        <taxon>rosids</taxon>
        <taxon>fabids</taxon>
        <taxon>Fabales</taxon>
        <taxon>Fabaceae</taxon>
        <taxon>Papilionoideae</taxon>
        <taxon>50 kb inversion clade</taxon>
        <taxon>NPAAA clade</taxon>
        <taxon>Hologalegina</taxon>
        <taxon>IRL clade</taxon>
        <taxon>Trifolieae</taxon>
        <taxon>Trifolium</taxon>
    </lineage>
</organism>
<evidence type="ECO:0000313" key="2">
    <source>
        <dbReference type="Proteomes" id="UP000265520"/>
    </source>
</evidence>
<dbReference type="AlphaFoldDB" id="A0A392P439"/>
<dbReference type="Proteomes" id="UP000265520">
    <property type="component" value="Unassembled WGS sequence"/>
</dbReference>
<accession>A0A392P439</accession>
<evidence type="ECO:0000313" key="1">
    <source>
        <dbReference type="EMBL" id="MCI06833.1"/>
    </source>
</evidence>
<dbReference type="EMBL" id="LXQA010063237">
    <property type="protein sequence ID" value="MCI06833.1"/>
    <property type="molecule type" value="Genomic_DNA"/>
</dbReference>
<proteinExistence type="predicted"/>
<keyword evidence="2" id="KW-1185">Reference proteome</keyword>
<protein>
    <submittedName>
        <fullName evidence="1">Uncharacterized protein</fullName>
    </submittedName>
</protein>